<dbReference type="Pfam" id="PF23344">
    <property type="entry name" value="ZP-N"/>
    <property type="match status" value="1"/>
</dbReference>
<dbReference type="Pfam" id="PF00100">
    <property type="entry name" value="Zona_pellucida"/>
    <property type="match status" value="1"/>
</dbReference>
<dbReference type="PROSITE" id="PS51034">
    <property type="entry name" value="ZP_2"/>
    <property type="match status" value="1"/>
</dbReference>
<dbReference type="SMART" id="SM00241">
    <property type="entry name" value="ZP"/>
    <property type="match status" value="1"/>
</dbReference>
<reference evidence="6" key="1">
    <citation type="submission" date="2020-10" db="EMBL/GenBank/DDBJ databases">
        <title>Chromosome-scale genome assembly of the Allis shad, Alosa alosa.</title>
        <authorList>
            <person name="Margot Z."/>
            <person name="Christophe K."/>
            <person name="Cabau C."/>
            <person name="Louis A."/>
            <person name="Berthelot C."/>
            <person name="Parey E."/>
            <person name="Roest Crollius H."/>
            <person name="Montfort J."/>
            <person name="Robinson-Rechavi M."/>
            <person name="Bucao C."/>
            <person name="Bouchez O."/>
            <person name="Gislard M."/>
            <person name="Lluch J."/>
            <person name="Milhes M."/>
            <person name="Lampietro C."/>
            <person name="Lopez Roques C."/>
            <person name="Donnadieu C."/>
            <person name="Braasch I."/>
            <person name="Desvignes T."/>
            <person name="Postlethwait J."/>
            <person name="Bobe J."/>
            <person name="Guiguen Y."/>
        </authorList>
    </citation>
    <scope>NUCLEOTIDE SEQUENCE</scope>
    <source>
        <strain evidence="6">M-15738</strain>
        <tissue evidence="6">Blood</tissue>
    </source>
</reference>
<dbReference type="InterPro" id="IPR055356">
    <property type="entry name" value="ZP-N"/>
</dbReference>
<dbReference type="SMART" id="SM00327">
    <property type="entry name" value="VWA"/>
    <property type="match status" value="3"/>
</dbReference>
<keyword evidence="2" id="KW-1133">Transmembrane helix</keyword>
<dbReference type="InterPro" id="IPR042235">
    <property type="entry name" value="ZP-C_dom"/>
</dbReference>
<feature type="signal peptide" evidence="3">
    <location>
        <begin position="1"/>
        <end position="19"/>
    </location>
</feature>
<dbReference type="PRINTS" id="PR00453">
    <property type="entry name" value="VWFADOMAIN"/>
</dbReference>
<feature type="domain" description="VWFA" evidence="4">
    <location>
        <begin position="267"/>
        <end position="443"/>
    </location>
</feature>
<dbReference type="PANTHER" id="PTHR24020">
    <property type="entry name" value="COLLAGEN ALPHA"/>
    <property type="match status" value="1"/>
</dbReference>
<dbReference type="Gene3D" id="2.60.40.4100">
    <property type="entry name" value="Zona pellucida, ZP-C domain"/>
    <property type="match status" value="1"/>
</dbReference>
<evidence type="ECO:0000259" key="5">
    <source>
        <dbReference type="PROSITE" id="PS51034"/>
    </source>
</evidence>
<evidence type="ECO:0000259" key="4">
    <source>
        <dbReference type="PROSITE" id="PS50234"/>
    </source>
</evidence>
<protein>
    <submittedName>
        <fullName evidence="6">Uncharacterized protein</fullName>
    </submittedName>
</protein>
<dbReference type="EMBL" id="JADWDJ010000006">
    <property type="protein sequence ID" value="KAG5280389.1"/>
    <property type="molecule type" value="Genomic_DNA"/>
</dbReference>
<dbReference type="InterPro" id="IPR050525">
    <property type="entry name" value="ECM_Assembly_Org"/>
</dbReference>
<organism evidence="6 7">
    <name type="scientific">Alosa alosa</name>
    <name type="common">allis shad</name>
    <dbReference type="NCBI Taxonomy" id="278164"/>
    <lineage>
        <taxon>Eukaryota</taxon>
        <taxon>Metazoa</taxon>
        <taxon>Chordata</taxon>
        <taxon>Craniata</taxon>
        <taxon>Vertebrata</taxon>
        <taxon>Euteleostomi</taxon>
        <taxon>Actinopterygii</taxon>
        <taxon>Neopterygii</taxon>
        <taxon>Teleostei</taxon>
        <taxon>Clupei</taxon>
        <taxon>Clupeiformes</taxon>
        <taxon>Clupeoidei</taxon>
        <taxon>Clupeidae</taxon>
        <taxon>Alosa</taxon>
    </lineage>
</organism>
<feature type="domain" description="VWFA" evidence="4">
    <location>
        <begin position="41"/>
        <end position="217"/>
    </location>
</feature>
<keyword evidence="1" id="KW-1015">Disulfide bond</keyword>
<sequence length="1030" mass="111749">MMNPIAWCLFVVAMRCTAAQGTSCSSSATELTNRTSQAAADIVFLLDGSGSVAADQFLVMKTFVKNVTRSLLQFNTSFAFAQYSSGTSIHVTFHQFQRTGWENQVDSISQIRGGTNTAAAIQRVVNSLFDSSAGARPDAHRILIVLTDGQSSDASNYPSVTALADGKNITRYAIGIGSAFISQSAQDELRSIASSPESDYVFRVDNFEALDNISSRLEKSIMVLEGVIATTCSPITVPEPPVTASQGTSCSSSATEFTNRTSQAAADIVFLLDGSGSVAADQFLVMKTFVKNVTRSLLEFNTSFAFAQYSSGTSIHVTFHQFQRTGWENQMDSISQIRGGTYTAAAIQTVVNSLFDSSAGARPDAHRILIVLTDGQSSDASNYPSVTALADGKNITRYAIGIGSAFISQSAQDELRSIASSPESDYVFRVDNFEALDNISSRLEKSIMVLEGVIATTCSPITASEPPVTAIQGVTSATCLPVATSELTYHTNQAAADIAFLLDGSGSVAADDFIVMKTFVKNVTASLLEFNTSFAFAQYSSGTSIHVNFHQFQRTGWENQVDSISQIRGGTNTANAIQTVVNSLFDSSAGARPDAHRILIVLTDGQSSDASNYPSVTALADGKNITRYAIGIGSAFISQSAQDELRSIASSPESDYVFRVDNFEALDNISSRLEKSIMAIEGVTRVCLPTNTSKVPAVRVICMEKFMAFELERSAAIGLHEDHLRLNDPNCTLYSNGTHVLVNMSLTACGTLMEDDGEYLIFKNEVTSFDDPNDIITRRHEVEIEFCCKYPKRSGVTIEFDIHRPSHTFKQKGFGSFTYQFEFFQSAQFLQMMDPNTYPLDFILGDMMYWQIEAICSVPNTELFVESCIAAPSDNPNEPLSYNIIENGCKVDETVQMYSSHQSKVQLGMKAFKFLGLHDQVFITCSVILCKAGVPGSRCSQGCTNSSVSGHRISKREAPFQTAKHYISQGPLRLRRDVASPVSLQAQPTANMNLVVVVGGLLVAVAMVCVLIYKTRGSKVKYERVPSPDI</sequence>
<keyword evidence="2" id="KW-0472">Membrane</keyword>
<evidence type="ECO:0000256" key="2">
    <source>
        <dbReference type="SAM" id="Phobius"/>
    </source>
</evidence>
<dbReference type="Pfam" id="PF00092">
    <property type="entry name" value="VWA"/>
    <property type="match status" value="3"/>
</dbReference>
<dbReference type="PROSITE" id="PS50234">
    <property type="entry name" value="VWFA"/>
    <property type="match status" value="3"/>
</dbReference>
<evidence type="ECO:0000256" key="1">
    <source>
        <dbReference type="ARBA" id="ARBA00023157"/>
    </source>
</evidence>
<keyword evidence="7" id="KW-1185">Reference proteome</keyword>
<dbReference type="InterPro" id="IPR001507">
    <property type="entry name" value="ZP_dom"/>
</dbReference>
<dbReference type="Gene3D" id="3.40.50.410">
    <property type="entry name" value="von Willebrand factor, type A domain"/>
    <property type="match status" value="3"/>
</dbReference>
<comment type="caution">
    <text evidence="6">The sequence shown here is derived from an EMBL/GenBank/DDBJ whole genome shotgun (WGS) entry which is preliminary data.</text>
</comment>
<feature type="domain" description="VWFA" evidence="4">
    <location>
        <begin position="497"/>
        <end position="673"/>
    </location>
</feature>
<gene>
    <name evidence="6" type="ORF">AALO_G00088560</name>
</gene>
<evidence type="ECO:0000256" key="3">
    <source>
        <dbReference type="SAM" id="SignalP"/>
    </source>
</evidence>
<keyword evidence="2" id="KW-0812">Transmembrane</keyword>
<evidence type="ECO:0000313" key="7">
    <source>
        <dbReference type="Proteomes" id="UP000823561"/>
    </source>
</evidence>
<dbReference type="AlphaFoldDB" id="A0AAV6H192"/>
<feature type="domain" description="ZP" evidence="5">
    <location>
        <begin position="701"/>
        <end position="946"/>
    </location>
</feature>
<dbReference type="PANTHER" id="PTHR24020:SF84">
    <property type="entry name" value="VWFA DOMAIN-CONTAINING PROTEIN"/>
    <property type="match status" value="1"/>
</dbReference>
<proteinExistence type="predicted"/>
<dbReference type="InterPro" id="IPR002035">
    <property type="entry name" value="VWF_A"/>
</dbReference>
<dbReference type="InterPro" id="IPR055355">
    <property type="entry name" value="ZP-C"/>
</dbReference>
<accession>A0AAV6H192</accession>
<dbReference type="SUPFAM" id="SSF53300">
    <property type="entry name" value="vWA-like"/>
    <property type="match status" value="3"/>
</dbReference>
<evidence type="ECO:0000313" key="6">
    <source>
        <dbReference type="EMBL" id="KAG5280389.1"/>
    </source>
</evidence>
<dbReference type="Gene3D" id="2.60.40.3210">
    <property type="entry name" value="Zona pellucida, ZP-N domain"/>
    <property type="match status" value="1"/>
</dbReference>
<name>A0AAV6H192_9TELE</name>
<dbReference type="InterPro" id="IPR036465">
    <property type="entry name" value="vWFA_dom_sf"/>
</dbReference>
<dbReference type="Proteomes" id="UP000823561">
    <property type="component" value="Chromosome 6"/>
</dbReference>
<feature type="transmembrane region" description="Helical" evidence="2">
    <location>
        <begin position="992"/>
        <end position="1013"/>
    </location>
</feature>
<feature type="chain" id="PRO_5043719818" evidence="3">
    <location>
        <begin position="20"/>
        <end position="1030"/>
    </location>
</feature>
<keyword evidence="3" id="KW-0732">Signal</keyword>